<evidence type="ECO:0000313" key="2">
    <source>
        <dbReference type="EMBL" id="MBC8574911.1"/>
    </source>
</evidence>
<proteinExistence type="predicted"/>
<organism evidence="2 3">
    <name type="scientific">Yanshouia hominis</name>
    <dbReference type="NCBI Taxonomy" id="2763673"/>
    <lineage>
        <taxon>Bacteria</taxon>
        <taxon>Bacillati</taxon>
        <taxon>Bacillota</taxon>
        <taxon>Clostridia</taxon>
        <taxon>Eubacteriales</taxon>
        <taxon>Oscillospiraceae</taxon>
        <taxon>Yanshouia</taxon>
    </lineage>
</organism>
<evidence type="ECO:0000256" key="1">
    <source>
        <dbReference type="SAM" id="Coils"/>
    </source>
</evidence>
<feature type="coiled-coil region" evidence="1">
    <location>
        <begin position="129"/>
        <end position="156"/>
    </location>
</feature>
<reference evidence="2 3" key="1">
    <citation type="submission" date="2020-08" db="EMBL/GenBank/DDBJ databases">
        <title>Genome public.</title>
        <authorList>
            <person name="Liu C."/>
            <person name="Sun Q."/>
        </authorList>
    </citation>
    <scope>NUCLEOTIDE SEQUENCE [LARGE SCALE GENOMIC DNA]</scope>
    <source>
        <strain evidence="2 3">BX1</strain>
    </source>
</reference>
<dbReference type="Proteomes" id="UP000658131">
    <property type="component" value="Unassembled WGS sequence"/>
</dbReference>
<keyword evidence="3" id="KW-1185">Reference proteome</keyword>
<keyword evidence="1" id="KW-0175">Coiled coil</keyword>
<dbReference type="EMBL" id="JACRTB010000001">
    <property type="protein sequence ID" value="MBC8574911.1"/>
    <property type="molecule type" value="Genomic_DNA"/>
</dbReference>
<gene>
    <name evidence="2" type="ORF">H8717_00595</name>
</gene>
<protein>
    <submittedName>
        <fullName evidence="2">Uncharacterized protein</fullName>
    </submittedName>
</protein>
<evidence type="ECO:0000313" key="3">
    <source>
        <dbReference type="Proteomes" id="UP000658131"/>
    </source>
</evidence>
<sequence length="384" mass="44335">MNNKQTKKATVDAINVMIRHADKGPSGFWVEDHEGCGNPAVFPEFEEGLKRGRLVQKEHYFCPWNTAIMYGDGHGNIITGCYHSCSIDKARYLSAQELKEILVRFKTRMENGDYDCVDHLSPLLTKGESRHIEDRILAEQQERERCERQKRQERLKKAAALIAKYPDEESLLAIYYGEKDCVLDEGGIILFDPASQRNVVGAEKFSYNDYLDVQFASLGKKHRPYFADCFFNAVMSHFKGQIEKVKPKHICFKRIFISGMYTDGTMFDGKEDHVWMDKSGFEEYNVGDSVSFGAEVYRYVKTGNGKLIDYGLRNPTGLQKIEAYELPSDDELIMQEVEQLICETCFLSEQCNRNYCTMDPKKKRLLKQEMFRVIKAQTDKETQK</sequence>
<accession>A0ABR7NES2</accession>
<comment type="caution">
    <text evidence="2">The sequence shown here is derived from an EMBL/GenBank/DDBJ whole genome shotgun (WGS) entry which is preliminary data.</text>
</comment>
<name>A0ABR7NES2_9FIRM</name>
<dbReference type="RefSeq" id="WP_262398601.1">
    <property type="nucleotide sequence ID" value="NZ_JACRTB010000001.1"/>
</dbReference>